<evidence type="ECO:0000259" key="5">
    <source>
        <dbReference type="PROSITE" id="PS50103"/>
    </source>
</evidence>
<feature type="compositionally biased region" description="Basic and acidic residues" evidence="4">
    <location>
        <begin position="36"/>
        <end position="48"/>
    </location>
</feature>
<dbReference type="InterPro" id="IPR019734">
    <property type="entry name" value="TPR_rpt"/>
</dbReference>
<gene>
    <name evidence="6" type="ORF">AAF712_002255</name>
</gene>
<organism evidence="6 7">
    <name type="scientific">Marasmius tenuissimus</name>
    <dbReference type="NCBI Taxonomy" id="585030"/>
    <lineage>
        <taxon>Eukaryota</taxon>
        <taxon>Fungi</taxon>
        <taxon>Dikarya</taxon>
        <taxon>Basidiomycota</taxon>
        <taxon>Agaricomycotina</taxon>
        <taxon>Agaricomycetes</taxon>
        <taxon>Agaricomycetidae</taxon>
        <taxon>Agaricales</taxon>
        <taxon>Marasmiineae</taxon>
        <taxon>Marasmiaceae</taxon>
        <taxon>Marasmius</taxon>
    </lineage>
</organism>
<reference evidence="6 7" key="1">
    <citation type="submission" date="2024-05" db="EMBL/GenBank/DDBJ databases">
        <title>A draft genome resource for the thread blight pathogen Marasmius tenuissimus strain MS-2.</title>
        <authorList>
            <person name="Yulfo-Soto G.E."/>
            <person name="Baruah I.K."/>
            <person name="Amoako-Attah I."/>
            <person name="Bukari Y."/>
            <person name="Meinhardt L.W."/>
            <person name="Bailey B.A."/>
            <person name="Cohen S.P."/>
        </authorList>
    </citation>
    <scope>NUCLEOTIDE SEQUENCE [LARGE SCALE GENOMIC DNA]</scope>
    <source>
        <strain evidence="6 7">MS-2</strain>
    </source>
</reference>
<protein>
    <recommendedName>
        <fullName evidence="5">C3H1-type domain-containing protein</fullName>
    </recommendedName>
</protein>
<dbReference type="PROSITE" id="PS50005">
    <property type="entry name" value="TPR"/>
    <property type="match status" value="2"/>
</dbReference>
<feature type="region of interest" description="Disordered" evidence="4">
    <location>
        <begin position="330"/>
        <end position="349"/>
    </location>
</feature>
<feature type="compositionally biased region" description="Basic and acidic residues" evidence="4">
    <location>
        <begin position="804"/>
        <end position="816"/>
    </location>
</feature>
<proteinExistence type="predicted"/>
<evidence type="ECO:0000256" key="2">
    <source>
        <dbReference type="PROSITE-ProRule" id="PRU00339"/>
    </source>
</evidence>
<dbReference type="PROSITE" id="PS50103">
    <property type="entry name" value="ZF_C3H1"/>
    <property type="match status" value="2"/>
</dbReference>
<feature type="region of interest" description="Disordered" evidence="4">
    <location>
        <begin position="24"/>
        <end position="48"/>
    </location>
</feature>
<dbReference type="Gene3D" id="3.30.1370.210">
    <property type="match status" value="1"/>
</dbReference>
<dbReference type="Proteomes" id="UP001437256">
    <property type="component" value="Unassembled WGS sequence"/>
</dbReference>
<feature type="compositionally biased region" description="Polar residues" evidence="4">
    <location>
        <begin position="820"/>
        <end position="833"/>
    </location>
</feature>
<feature type="repeat" description="TPR" evidence="2">
    <location>
        <begin position="44"/>
        <end position="77"/>
    </location>
</feature>
<accession>A0ABR3AAN0</accession>
<evidence type="ECO:0000256" key="3">
    <source>
        <dbReference type="PROSITE-ProRule" id="PRU00723"/>
    </source>
</evidence>
<comment type="caution">
    <text evidence="6">The sequence shown here is derived from an EMBL/GenBank/DDBJ whole genome shotgun (WGS) entry which is preliminary data.</text>
</comment>
<keyword evidence="3" id="KW-0862">Zinc</keyword>
<dbReference type="PANTHER" id="PTHR46423">
    <property type="entry name" value="RNA POLYMERASE II-ASSOCIATED PROTEIN 3"/>
    <property type="match status" value="1"/>
</dbReference>
<dbReference type="SUPFAM" id="SSF48452">
    <property type="entry name" value="TPR-like"/>
    <property type="match status" value="1"/>
</dbReference>
<dbReference type="Pfam" id="PF14559">
    <property type="entry name" value="TPR_19"/>
    <property type="match status" value="1"/>
</dbReference>
<feature type="domain" description="C3H1-type" evidence="5">
    <location>
        <begin position="237"/>
        <end position="265"/>
    </location>
</feature>
<dbReference type="InterPro" id="IPR051966">
    <property type="entry name" value="RPAP3"/>
</dbReference>
<dbReference type="Gene3D" id="1.25.40.10">
    <property type="entry name" value="Tetratricopeptide repeat domain"/>
    <property type="match status" value="1"/>
</dbReference>
<dbReference type="EMBL" id="JBBXMP010000006">
    <property type="protein sequence ID" value="KAL0070424.1"/>
    <property type="molecule type" value="Genomic_DNA"/>
</dbReference>
<feature type="domain" description="C3H1-type" evidence="5">
    <location>
        <begin position="203"/>
        <end position="230"/>
    </location>
</feature>
<feature type="repeat" description="TPR" evidence="2">
    <location>
        <begin position="78"/>
        <end position="111"/>
    </location>
</feature>
<sequence length="1043" mass="115081">MSFRLASAVLPNLASGVVSSQDAARISERARKRSERAKQRTEKREALKKEGNEFFKEGRYSEAVQKYEQAVHAGGKKPVLLANLAAAYLKLNLFEQAEEAATEALIYDPTNVKARYRRGLARKGLRRAIGASLDFEAVVQQEPRNTEVASELKIVRKITQDGKNSPSDDEYSDGEYIWPRCEEYEDNENGAESDSGSSDCEHTGNGVACRFYNHGGCTRKGGCQFSHAPDDKSVRDKLGRNVCTFAILGKCEFGEEKCIYSHDFRYLPEKGWWRNEEHRRELNEYVYMGRSLKPPRSEPYLVEMVHGFLYDEGYGPPRNLNTILDRGTLGHTIDNQSGERPATSSSPTPAPKDRFILIIALDNLDLFNSVHGHLVAALNAETKTQFASTAAAAHDHLSSPNLAGVFIADAGITQTKHDLKLSSPLAEYVKHGGLVVYGGAFSSFVKVPEMASYFNRVWNLPWKSGSYTRETLKLNKNQDTVALNPSLPASFSCKALFLKDVARDGSMYSSRYNDSESPVVHVKFGNGYLGYVGDVNGQEETTPVVLSMLGLLDHPYPLPSGPPSFSSTRPSPAKPPASFSRRFIMLLSLQNEDYFHEMYGQVYSALREKTRIKQALTSHAAFSFLGSPDLAGVFITDYGIAESQNASLLRKLVDYAKAGGLVVAAGQFSNHMTGARAFFQPWGFQWQKGSYHRTTFQKNPAVELVESNPSLPQTCNMKALHLTGLGQANAVYLPAPDSQVSSLVFPSTPVRNFEESPVVHAKVGKGWFGYIGDVNTEKESATILLAMLGLLDHKYEGSQSNPLLKEKDTIGRDGGKRTKPSNATKVETSGANASKTTTGPAVLVISMFEIPDIYEEEHQHLLKNLEDKTRLSHASTISSALDTLDSQAGLAGVFVNEPSIVVNTKYSGLLNKLISYVKGGGTVVFGGSFSSLAGPRVLDEFWEQQWGIKWRFGSYQQSLLTAEAGHQLLVKFPWLVKSFDTKAVHLRYRDSREVVYRDEEQVDQSAILRAKVGEGFVGYVGDVYGEAESTDVILAMLGQLQQP</sequence>
<evidence type="ECO:0000256" key="4">
    <source>
        <dbReference type="SAM" id="MobiDB-lite"/>
    </source>
</evidence>
<keyword evidence="1 2" id="KW-0802">TPR repeat</keyword>
<keyword evidence="3" id="KW-0863">Zinc-finger</keyword>
<dbReference type="InterPro" id="IPR000571">
    <property type="entry name" value="Znf_CCCH"/>
</dbReference>
<evidence type="ECO:0000313" key="6">
    <source>
        <dbReference type="EMBL" id="KAL0070424.1"/>
    </source>
</evidence>
<evidence type="ECO:0000256" key="1">
    <source>
        <dbReference type="ARBA" id="ARBA00022803"/>
    </source>
</evidence>
<dbReference type="PANTHER" id="PTHR46423:SF1">
    <property type="entry name" value="RNA POLYMERASE II-ASSOCIATED PROTEIN 3"/>
    <property type="match status" value="1"/>
</dbReference>
<keyword evidence="3" id="KW-0479">Metal-binding</keyword>
<feature type="region of interest" description="Disordered" evidence="4">
    <location>
        <begin position="804"/>
        <end position="833"/>
    </location>
</feature>
<feature type="zinc finger region" description="C3H1-type" evidence="3">
    <location>
        <begin position="237"/>
        <end position="265"/>
    </location>
</feature>
<dbReference type="InterPro" id="IPR011990">
    <property type="entry name" value="TPR-like_helical_dom_sf"/>
</dbReference>
<dbReference type="SMART" id="SM00028">
    <property type="entry name" value="TPR"/>
    <property type="match status" value="3"/>
</dbReference>
<feature type="zinc finger region" description="C3H1-type" evidence="3">
    <location>
        <begin position="203"/>
        <end position="230"/>
    </location>
</feature>
<name>A0ABR3AAN0_9AGAR</name>
<evidence type="ECO:0000313" key="7">
    <source>
        <dbReference type="Proteomes" id="UP001437256"/>
    </source>
</evidence>
<keyword evidence="7" id="KW-1185">Reference proteome</keyword>
<dbReference type="SMART" id="SM00356">
    <property type="entry name" value="ZnF_C3H1"/>
    <property type="match status" value="2"/>
</dbReference>